<dbReference type="EMBL" id="LR778114">
    <property type="protein sequence ID" value="CAB1129566.1"/>
    <property type="molecule type" value="Genomic_DNA"/>
</dbReference>
<keyword evidence="1" id="KW-1133">Transmembrane helix</keyword>
<dbReference type="KEGG" id="hfv:R50_2069"/>
<accession>A0A6F8ZIG9</accession>
<reference evidence="2 3" key="1">
    <citation type="submission" date="2020-02" db="EMBL/GenBank/DDBJ databases">
        <authorList>
            <person name="Hogendoorn C."/>
        </authorList>
    </citation>
    <scope>NUCLEOTIDE SEQUENCE [LARGE SCALE GENOMIC DNA]</scope>
    <source>
        <strain evidence="2">R501</strain>
    </source>
</reference>
<name>A0A6F8ZIG9_9FIRM</name>
<feature type="transmembrane region" description="Helical" evidence="1">
    <location>
        <begin position="16"/>
        <end position="43"/>
    </location>
</feature>
<gene>
    <name evidence="2" type="ORF">R50_2069</name>
</gene>
<keyword evidence="1" id="KW-0812">Transmembrane</keyword>
<dbReference type="AlphaFoldDB" id="A0A6F8ZIG9"/>
<evidence type="ECO:0000313" key="3">
    <source>
        <dbReference type="Proteomes" id="UP000503399"/>
    </source>
</evidence>
<evidence type="ECO:0000256" key="1">
    <source>
        <dbReference type="SAM" id="Phobius"/>
    </source>
</evidence>
<evidence type="ECO:0000313" key="2">
    <source>
        <dbReference type="EMBL" id="CAB1129566.1"/>
    </source>
</evidence>
<organism evidence="2 3">
    <name type="scientific">Candidatus Hydrogenisulfobacillus filiaventi</name>
    <dbReference type="NCBI Taxonomy" id="2707344"/>
    <lineage>
        <taxon>Bacteria</taxon>
        <taxon>Bacillati</taxon>
        <taxon>Bacillota</taxon>
        <taxon>Clostridia</taxon>
        <taxon>Eubacteriales</taxon>
        <taxon>Clostridiales Family XVII. Incertae Sedis</taxon>
        <taxon>Candidatus Hydrogenisulfobacillus</taxon>
    </lineage>
</organism>
<keyword evidence="1" id="KW-0472">Membrane</keyword>
<dbReference type="Proteomes" id="UP000503399">
    <property type="component" value="Chromosome"/>
</dbReference>
<keyword evidence="3" id="KW-1185">Reference proteome</keyword>
<proteinExistence type="predicted"/>
<sequence>MATCTNVQDAPEGHRFLALMLLKMLAAIGLVMTLFAGVPMLWYQVQAQQARANYKSFARTVPALPRRVANAMWALQRWDAGDGAHAFPDVGTSVQWIGNAKFITYDVRSPAQNRDQSLVIRVRQGHAIGENPLGRALLTHPDGTVFSLESWMRHN</sequence>
<protein>
    <submittedName>
        <fullName evidence="2">Uncharacterized protein</fullName>
    </submittedName>
</protein>